<gene>
    <name evidence="5" type="primary">EXO70B1</name>
    <name evidence="5" type="ORF">CR513_43738</name>
</gene>
<dbReference type="PANTHER" id="PTHR12542:SF180">
    <property type="entry name" value="EXOCYST SUBUNIT EXO70 FAMILY PROTEIN"/>
    <property type="match status" value="1"/>
</dbReference>
<dbReference type="GO" id="GO:0005546">
    <property type="term" value="F:phosphatidylinositol-4,5-bisphosphate binding"/>
    <property type="evidence" value="ECO:0007669"/>
    <property type="project" value="InterPro"/>
</dbReference>
<keyword evidence="3" id="KW-0472">Membrane</keyword>
<feature type="transmembrane region" description="Helical" evidence="3">
    <location>
        <begin position="327"/>
        <end position="346"/>
    </location>
</feature>
<feature type="domain" description="Exocyst complex subunit Exo70 C-terminal" evidence="4">
    <location>
        <begin position="913"/>
        <end position="1083"/>
    </location>
</feature>
<keyword evidence="3" id="KW-0812">Transmembrane</keyword>
<feature type="transmembrane region" description="Helical" evidence="3">
    <location>
        <begin position="358"/>
        <end position="377"/>
    </location>
</feature>
<accession>A0A371FDE2</accession>
<comment type="similarity">
    <text evidence="1">Belongs to the EXO70 family.</text>
</comment>
<dbReference type="EMBL" id="QJKJ01009557">
    <property type="protein sequence ID" value="RDX76285.1"/>
    <property type="molecule type" value="Genomic_DNA"/>
</dbReference>
<organism evidence="5 6">
    <name type="scientific">Mucuna pruriens</name>
    <name type="common">Velvet bean</name>
    <name type="synonym">Dolichos pruriens</name>
    <dbReference type="NCBI Taxonomy" id="157652"/>
    <lineage>
        <taxon>Eukaryota</taxon>
        <taxon>Viridiplantae</taxon>
        <taxon>Streptophyta</taxon>
        <taxon>Embryophyta</taxon>
        <taxon>Tracheophyta</taxon>
        <taxon>Spermatophyta</taxon>
        <taxon>Magnoliopsida</taxon>
        <taxon>eudicotyledons</taxon>
        <taxon>Gunneridae</taxon>
        <taxon>Pentapetalae</taxon>
        <taxon>rosids</taxon>
        <taxon>fabids</taxon>
        <taxon>Fabales</taxon>
        <taxon>Fabaceae</taxon>
        <taxon>Papilionoideae</taxon>
        <taxon>50 kb inversion clade</taxon>
        <taxon>NPAAA clade</taxon>
        <taxon>indigoferoid/millettioid clade</taxon>
        <taxon>Phaseoleae</taxon>
        <taxon>Mucuna</taxon>
    </lineage>
</organism>
<dbReference type="Proteomes" id="UP000257109">
    <property type="component" value="Unassembled WGS sequence"/>
</dbReference>
<keyword evidence="6" id="KW-1185">Reference proteome</keyword>
<feature type="domain" description="Exocyst complex subunit Exo70 C-terminal" evidence="4">
    <location>
        <begin position="771"/>
        <end position="836"/>
    </location>
</feature>
<dbReference type="Gene3D" id="1.20.1280.170">
    <property type="entry name" value="Exocyst complex component Exo70"/>
    <property type="match status" value="3"/>
</dbReference>
<protein>
    <submittedName>
        <fullName evidence="5">Exocyst complex component EXO70B1</fullName>
    </submittedName>
</protein>
<name>A0A371FDE2_MUCPR</name>
<dbReference type="OrthoDB" id="1421382at2759"/>
<dbReference type="STRING" id="157652.A0A371FDE2"/>
<evidence type="ECO:0000313" key="6">
    <source>
        <dbReference type="Proteomes" id="UP000257109"/>
    </source>
</evidence>
<reference evidence="5" key="1">
    <citation type="submission" date="2018-05" db="EMBL/GenBank/DDBJ databases">
        <title>Draft genome of Mucuna pruriens seed.</title>
        <authorList>
            <person name="Nnadi N.E."/>
            <person name="Vos R."/>
            <person name="Hasami M.H."/>
            <person name="Devisetty U.K."/>
            <person name="Aguiy J.C."/>
        </authorList>
    </citation>
    <scope>NUCLEOTIDE SEQUENCE [LARGE SCALE GENOMIC DNA]</scope>
    <source>
        <strain evidence="5">JCA_2017</strain>
    </source>
</reference>
<dbReference type="InterPro" id="IPR046364">
    <property type="entry name" value="Exo70_C"/>
</dbReference>
<evidence type="ECO:0000313" key="5">
    <source>
        <dbReference type="EMBL" id="RDX76285.1"/>
    </source>
</evidence>
<feature type="transmembrane region" description="Helical" evidence="3">
    <location>
        <begin position="1223"/>
        <end position="1249"/>
    </location>
</feature>
<feature type="non-terminal residue" evidence="5">
    <location>
        <position position="1"/>
    </location>
</feature>
<feature type="transmembrane region" description="Helical" evidence="3">
    <location>
        <begin position="1104"/>
        <end position="1126"/>
    </location>
</feature>
<dbReference type="GO" id="GO:0000145">
    <property type="term" value="C:exocyst"/>
    <property type="evidence" value="ECO:0007669"/>
    <property type="project" value="InterPro"/>
</dbReference>
<dbReference type="Pfam" id="PF03081">
    <property type="entry name" value="Exo70_C"/>
    <property type="match status" value="3"/>
</dbReference>
<evidence type="ECO:0000256" key="1">
    <source>
        <dbReference type="ARBA" id="ARBA00006756"/>
    </source>
</evidence>
<feature type="transmembrane region" description="Helical" evidence="3">
    <location>
        <begin position="1199"/>
        <end position="1217"/>
    </location>
</feature>
<evidence type="ECO:0000259" key="4">
    <source>
        <dbReference type="Pfam" id="PF03081"/>
    </source>
</evidence>
<dbReference type="PANTHER" id="PTHR12542">
    <property type="entry name" value="EXOCYST COMPLEX PROTEIN EXO70"/>
    <property type="match status" value="1"/>
</dbReference>
<dbReference type="GO" id="GO:0006887">
    <property type="term" value="P:exocytosis"/>
    <property type="evidence" value="ECO:0007669"/>
    <property type="project" value="InterPro"/>
</dbReference>
<feature type="transmembrane region" description="Helical" evidence="3">
    <location>
        <begin position="419"/>
        <end position="442"/>
    </location>
</feature>
<dbReference type="InterPro" id="IPR016159">
    <property type="entry name" value="Cullin_repeat-like_dom_sf"/>
</dbReference>
<sequence>MVRAGLKEECLHEYTSCRREFLDEILSIFALPTFMRSEFKIRQWIRTLWVAERILLPNERRLCERVFEGSIPAEDTYRALPRIDELRFRHSLGIFGNMLYLSYGLQATVPDSGIHRITRDVFHYLEMIVKHGLSEGIMVDPEEYNSPSKHVAKITEMLESSLEANSKNYHNPALGYVFIINNWRCMELGAINRGLGLILGNSWLGQITTKIEKNLQLYGRSSWNMIVDFLKLDINESEPNVELLKEKLHLFNEHFDEICINQSSWFVFGGQLRKQIIESIENILLPAYGNFLGRFQDFLGKQAYEYIEYGMFDVQDRLNNLFLMPKVWSFVCFISSIVGLLCYALSSPFNNLFGNWSWWKILLYIVFSIIISLAVLFAKALQHSTSPWLEAHMAFFILTITTVYSFFFDKEVKGKPDAYSLISFAAFAIMSLGLSKLSHFGFEVDLLYFFSGLLTLQLMKIKLWLVIVGVSFSYSLIILRSTLDPGPRNEYIGVQDGDQGDIENGLHPRSQGIRGSASEVDSAQAIIIGTSNVHLGGDEASLENENIAFLVTQVSSDSQGNIVGDSDNKQLNPLPPSYLSSRKDKNWIAEKKEREQAQLREQNISSLIELLSTQRSISRHVRIPRFGSFKPVIDSCTAIEKERIGKILIARFTGRIEALKRKNGTVISTISKHVDRFLKASVVDEDQILVSQIDRDDNLVVDGLVFDDKDNIVGDLGETAKMMVMLGIEEECCRPYCSWRREFLKECLSAVGLQMQELNMEDTDKMENNQCWIKALSIAVRILFPNERRLCDLVFGRFTTSADFTFTEVCTELVTHLMSIANALANSFRKTLEELMYEFELVFCGQYSKSLNREARRIGGSLAIFVDSENLFTDGGGRLLAITHEVIVYLCHNSVEKNSIFQPALEGMLSPYVQVSRITRLFERTLKAISKNYNNSSLGYVFILNNRSYIQQEVSLHGLEPIGYDWLQKNKRKIEKNLQLYSKSSWNKIVDFLKLDINESEPNVAAQLMKDKLRSFNEHFDDICNDQSMWFVFGDQLRKQIIELIENMLLPAYGNFIGRLQDFLGNHAYKYIEYGIFDVQDRVNNLFLLRKNTVFIMPIETPKVWSFVCFVSSVVELVCYALNFSFNNLFRKWIWWKILLYIDFSFFSIIIFLAVWLAKPREGSTSPSVKVNTAFLVMLTTSVFSYYFDKEVKGKPDSYSLATSAAFAIMSLGLSQVTSDLGLITSTISVSEGVSVISSTFFVPLWTLYLKVCILDPNSIGAHVIDIDSGRHDSASQIMSHFERLKKENGNLINTISNHVGEYLKANVVSEDQRTRFW</sequence>
<dbReference type="InterPro" id="IPR004140">
    <property type="entry name" value="Exo70"/>
</dbReference>
<keyword evidence="2" id="KW-0813">Transport</keyword>
<evidence type="ECO:0000256" key="2">
    <source>
        <dbReference type="ARBA" id="ARBA00022448"/>
    </source>
</evidence>
<feature type="transmembrane region" description="Helical" evidence="3">
    <location>
        <begin position="389"/>
        <end position="407"/>
    </location>
</feature>
<keyword evidence="3" id="KW-1133">Transmembrane helix</keyword>
<feature type="transmembrane region" description="Helical" evidence="3">
    <location>
        <begin position="1138"/>
        <end position="1157"/>
    </location>
</feature>
<proteinExistence type="inferred from homology"/>
<dbReference type="SUPFAM" id="SSF74788">
    <property type="entry name" value="Cullin repeat-like"/>
    <property type="match status" value="2"/>
</dbReference>
<comment type="caution">
    <text evidence="5">The sequence shown here is derived from an EMBL/GenBank/DDBJ whole genome shotgun (WGS) entry which is preliminary data.</text>
</comment>
<evidence type="ECO:0000256" key="3">
    <source>
        <dbReference type="SAM" id="Phobius"/>
    </source>
</evidence>
<feature type="transmembrane region" description="Helical" evidence="3">
    <location>
        <begin position="1169"/>
        <end position="1187"/>
    </location>
</feature>
<feature type="domain" description="Exocyst complex subunit Exo70 C-terminal" evidence="4">
    <location>
        <begin position="108"/>
        <end position="319"/>
    </location>
</feature>